<reference evidence="2 3" key="1">
    <citation type="journal article" date="2014" name="Genome Biol.">
        <title>Transcriptome and methylome profiling reveals relics of genome dominance in the mesopolyploid Brassica oleracea.</title>
        <authorList>
            <person name="Parkin I.A."/>
            <person name="Koh C."/>
            <person name="Tang H."/>
            <person name="Robinson S.J."/>
            <person name="Kagale S."/>
            <person name="Clarke W.E."/>
            <person name="Town C.D."/>
            <person name="Nixon J."/>
            <person name="Krishnakumar V."/>
            <person name="Bidwell S.L."/>
            <person name="Denoeud F."/>
            <person name="Belcram H."/>
            <person name="Links M.G."/>
            <person name="Just J."/>
            <person name="Clarke C."/>
            <person name="Bender T."/>
            <person name="Huebert T."/>
            <person name="Mason A.S."/>
            <person name="Pires J.C."/>
            <person name="Barker G."/>
            <person name="Moore J."/>
            <person name="Walley P.G."/>
            <person name="Manoli S."/>
            <person name="Batley J."/>
            <person name="Edwards D."/>
            <person name="Nelson M.N."/>
            <person name="Wang X."/>
            <person name="Paterson A.H."/>
            <person name="King G."/>
            <person name="Bancroft I."/>
            <person name="Chalhoub B."/>
            <person name="Sharpe A.G."/>
        </authorList>
    </citation>
    <scope>NUCLEOTIDE SEQUENCE</scope>
    <source>
        <strain evidence="2 3">cv. TO1000</strain>
    </source>
</reference>
<dbReference type="AlphaFoldDB" id="A0A0D3AUQ5"/>
<keyword evidence="1" id="KW-0472">Membrane</keyword>
<sequence>MCVDVTKSTNRKLPSSCATLQSAKLYALQKINRQVLLFLQIILLLSQFSLSLSLSLWLSHYLLPLPLPLLALVCTMFSRASVRKTSVLLSSATF</sequence>
<proteinExistence type="predicted"/>
<dbReference type="OMA" id="VCTMFSR"/>
<evidence type="ECO:0000313" key="2">
    <source>
        <dbReference type="EnsemblPlants" id="Bo2g131560.1"/>
    </source>
</evidence>
<dbReference type="HOGENOM" id="CLU_2389246_0_0_1"/>
<keyword evidence="3" id="KW-1185">Reference proteome</keyword>
<protein>
    <submittedName>
        <fullName evidence="2">Uncharacterized protein</fullName>
    </submittedName>
</protein>
<feature type="transmembrane region" description="Helical" evidence="1">
    <location>
        <begin position="35"/>
        <end position="57"/>
    </location>
</feature>
<organism evidence="2 3">
    <name type="scientific">Brassica oleracea var. oleracea</name>
    <dbReference type="NCBI Taxonomy" id="109376"/>
    <lineage>
        <taxon>Eukaryota</taxon>
        <taxon>Viridiplantae</taxon>
        <taxon>Streptophyta</taxon>
        <taxon>Embryophyta</taxon>
        <taxon>Tracheophyta</taxon>
        <taxon>Spermatophyta</taxon>
        <taxon>Magnoliopsida</taxon>
        <taxon>eudicotyledons</taxon>
        <taxon>Gunneridae</taxon>
        <taxon>Pentapetalae</taxon>
        <taxon>rosids</taxon>
        <taxon>malvids</taxon>
        <taxon>Brassicales</taxon>
        <taxon>Brassicaceae</taxon>
        <taxon>Brassiceae</taxon>
        <taxon>Brassica</taxon>
    </lineage>
</organism>
<evidence type="ECO:0000313" key="3">
    <source>
        <dbReference type="Proteomes" id="UP000032141"/>
    </source>
</evidence>
<dbReference type="EnsemblPlants" id="Bo2g131560.1">
    <property type="protein sequence ID" value="Bo2g131560.1"/>
    <property type="gene ID" value="Bo2g131560"/>
</dbReference>
<dbReference type="Proteomes" id="UP000032141">
    <property type="component" value="Chromosome C2"/>
</dbReference>
<evidence type="ECO:0000256" key="1">
    <source>
        <dbReference type="SAM" id="Phobius"/>
    </source>
</evidence>
<accession>A0A0D3AUQ5</accession>
<keyword evidence="1" id="KW-0812">Transmembrane</keyword>
<dbReference type="Gramene" id="Bo2g131560.1">
    <property type="protein sequence ID" value="Bo2g131560.1"/>
    <property type="gene ID" value="Bo2g131560"/>
</dbReference>
<name>A0A0D3AUQ5_BRAOL</name>
<keyword evidence="1" id="KW-1133">Transmembrane helix</keyword>
<reference evidence="2" key="2">
    <citation type="submission" date="2015-03" db="UniProtKB">
        <authorList>
            <consortium name="EnsemblPlants"/>
        </authorList>
    </citation>
    <scope>IDENTIFICATION</scope>
</reference>